<accession>E2A985</accession>
<dbReference type="AlphaFoldDB" id="E2A985"/>
<organism evidence="3">
    <name type="scientific">Camponotus floridanus</name>
    <name type="common">Florida carpenter ant</name>
    <dbReference type="NCBI Taxonomy" id="104421"/>
    <lineage>
        <taxon>Eukaryota</taxon>
        <taxon>Metazoa</taxon>
        <taxon>Ecdysozoa</taxon>
        <taxon>Arthropoda</taxon>
        <taxon>Hexapoda</taxon>
        <taxon>Insecta</taxon>
        <taxon>Pterygota</taxon>
        <taxon>Neoptera</taxon>
        <taxon>Endopterygota</taxon>
        <taxon>Hymenoptera</taxon>
        <taxon>Apocrita</taxon>
        <taxon>Aculeata</taxon>
        <taxon>Formicoidea</taxon>
        <taxon>Formicidae</taxon>
        <taxon>Formicinae</taxon>
        <taxon>Camponotus</taxon>
    </lineage>
</organism>
<name>E2A985_CAMFO</name>
<feature type="non-terminal residue" evidence="2">
    <location>
        <position position="118"/>
    </location>
</feature>
<dbReference type="OrthoDB" id="7551136at2759"/>
<protein>
    <recommendedName>
        <fullName evidence="1">Helix-turn-helix domain-containing protein</fullName>
    </recommendedName>
</protein>
<proteinExistence type="predicted"/>
<dbReference type="PANTHER" id="PTHR21301">
    <property type="entry name" value="REVERSE TRANSCRIPTASE"/>
    <property type="match status" value="1"/>
</dbReference>
<evidence type="ECO:0000259" key="1">
    <source>
        <dbReference type="Pfam" id="PF26215"/>
    </source>
</evidence>
<feature type="domain" description="Helix-turn-helix" evidence="1">
    <location>
        <begin position="63"/>
        <end position="118"/>
    </location>
</feature>
<dbReference type="EMBL" id="GL437719">
    <property type="protein sequence ID" value="EFN70004.1"/>
    <property type="molecule type" value="Genomic_DNA"/>
</dbReference>
<dbReference type="Pfam" id="PF26215">
    <property type="entry name" value="HTH_animal"/>
    <property type="match status" value="1"/>
</dbReference>
<keyword evidence="3" id="KW-1185">Reference proteome</keyword>
<dbReference type="Proteomes" id="UP000000311">
    <property type="component" value="Unassembled WGS sequence"/>
</dbReference>
<reference evidence="2 3" key="1">
    <citation type="journal article" date="2010" name="Science">
        <title>Genomic comparison of the ants Camponotus floridanus and Harpegnathos saltator.</title>
        <authorList>
            <person name="Bonasio R."/>
            <person name="Zhang G."/>
            <person name="Ye C."/>
            <person name="Mutti N.S."/>
            <person name="Fang X."/>
            <person name="Qin N."/>
            <person name="Donahue G."/>
            <person name="Yang P."/>
            <person name="Li Q."/>
            <person name="Li C."/>
            <person name="Zhang P."/>
            <person name="Huang Z."/>
            <person name="Berger S.L."/>
            <person name="Reinberg D."/>
            <person name="Wang J."/>
            <person name="Liebig J."/>
        </authorList>
    </citation>
    <scope>NUCLEOTIDE SEQUENCE [LARGE SCALE GENOMIC DNA]</scope>
    <source>
        <strain evidence="3">C129</strain>
    </source>
</reference>
<dbReference type="InterPro" id="IPR058912">
    <property type="entry name" value="HTH_animal"/>
</dbReference>
<evidence type="ECO:0000313" key="2">
    <source>
        <dbReference type="EMBL" id="EFN70004.1"/>
    </source>
</evidence>
<dbReference type="PANTHER" id="PTHR21301:SF10">
    <property type="entry name" value="REVERSE TRANSCRIPTASE DOMAIN-CONTAINING PROTEIN"/>
    <property type="match status" value="1"/>
</dbReference>
<sequence length="118" mass="13891">IISAAPLTLISDIQKIFNSFHHRIQFTVEMEQNRSLSFLDVLLIVQDNKIVTDWYRKPTFSGRFLNFNSHHPIAHKKGIIVSLIDKMLHISHPLFHEKNFHIVIKILIENSYPLNFIF</sequence>
<feature type="non-terminal residue" evidence="2">
    <location>
        <position position="1"/>
    </location>
</feature>
<dbReference type="InParanoid" id="E2A985"/>
<evidence type="ECO:0000313" key="3">
    <source>
        <dbReference type="Proteomes" id="UP000000311"/>
    </source>
</evidence>
<gene>
    <name evidence="2" type="ORF">EAG_04425</name>
</gene>